<gene>
    <name evidence="8" type="ORF">C8F04DRAFT_1393955</name>
</gene>
<evidence type="ECO:0000259" key="7">
    <source>
        <dbReference type="PROSITE" id="PS51158"/>
    </source>
</evidence>
<dbReference type="Pfam" id="PF02816">
    <property type="entry name" value="Alpha_kinase"/>
    <property type="match status" value="1"/>
</dbReference>
<reference evidence="8" key="1">
    <citation type="submission" date="2023-03" db="EMBL/GenBank/DDBJ databases">
        <title>Massive genome expansion in bonnet fungi (Mycena s.s.) driven by repeated elements and novel gene families across ecological guilds.</title>
        <authorList>
            <consortium name="Lawrence Berkeley National Laboratory"/>
            <person name="Harder C.B."/>
            <person name="Miyauchi S."/>
            <person name="Viragh M."/>
            <person name="Kuo A."/>
            <person name="Thoen E."/>
            <person name="Andreopoulos B."/>
            <person name="Lu D."/>
            <person name="Skrede I."/>
            <person name="Drula E."/>
            <person name="Henrissat B."/>
            <person name="Morin E."/>
            <person name="Kohler A."/>
            <person name="Barry K."/>
            <person name="LaButti K."/>
            <person name="Morin E."/>
            <person name="Salamov A."/>
            <person name="Lipzen A."/>
            <person name="Mereny Z."/>
            <person name="Hegedus B."/>
            <person name="Baldrian P."/>
            <person name="Stursova M."/>
            <person name="Weitz H."/>
            <person name="Taylor A."/>
            <person name="Grigoriev I.V."/>
            <person name="Nagy L.G."/>
            <person name="Martin F."/>
            <person name="Kauserud H."/>
        </authorList>
    </citation>
    <scope>NUCLEOTIDE SEQUENCE</scope>
    <source>
        <strain evidence="8">CBHHK200</strain>
    </source>
</reference>
<keyword evidence="1" id="KW-0723">Serine/threonine-protein kinase</keyword>
<evidence type="ECO:0000313" key="8">
    <source>
        <dbReference type="EMBL" id="KAJ7036967.1"/>
    </source>
</evidence>
<feature type="compositionally biased region" description="Polar residues" evidence="6">
    <location>
        <begin position="304"/>
        <end position="327"/>
    </location>
</feature>
<keyword evidence="5" id="KW-0067">ATP-binding</keyword>
<feature type="region of interest" description="Disordered" evidence="6">
    <location>
        <begin position="280"/>
        <end position="327"/>
    </location>
</feature>
<proteinExistence type="predicted"/>
<dbReference type="GO" id="GO:0005524">
    <property type="term" value="F:ATP binding"/>
    <property type="evidence" value="ECO:0007669"/>
    <property type="project" value="UniProtKB-KW"/>
</dbReference>
<dbReference type="InterPro" id="IPR011009">
    <property type="entry name" value="Kinase-like_dom_sf"/>
</dbReference>
<dbReference type="GO" id="GO:1903013">
    <property type="term" value="P:response to differentiation-inducing factor 1"/>
    <property type="evidence" value="ECO:0007669"/>
    <property type="project" value="TreeGrafter"/>
</dbReference>
<feature type="region of interest" description="Disordered" evidence="6">
    <location>
        <begin position="618"/>
        <end position="650"/>
    </location>
</feature>
<accession>A0AAD6X537</accession>
<dbReference type="Proteomes" id="UP001218188">
    <property type="component" value="Unassembled WGS sequence"/>
</dbReference>
<dbReference type="Gene3D" id="3.20.200.10">
    <property type="entry name" value="MHCK/EF2 kinase"/>
    <property type="match status" value="1"/>
</dbReference>
<evidence type="ECO:0000256" key="4">
    <source>
        <dbReference type="ARBA" id="ARBA00022777"/>
    </source>
</evidence>
<dbReference type="SUPFAM" id="SSF56112">
    <property type="entry name" value="Protein kinase-like (PK-like)"/>
    <property type="match status" value="1"/>
</dbReference>
<dbReference type="CDD" id="cd04515">
    <property type="entry name" value="Alpha_kinase"/>
    <property type="match status" value="1"/>
</dbReference>
<comment type="caution">
    <text evidence="8">The sequence shown here is derived from an EMBL/GenBank/DDBJ whole genome shotgun (WGS) entry which is preliminary data.</text>
</comment>
<dbReference type="InterPro" id="IPR051852">
    <property type="entry name" value="Alpha-type_PK"/>
</dbReference>
<evidence type="ECO:0000313" key="9">
    <source>
        <dbReference type="Proteomes" id="UP001218188"/>
    </source>
</evidence>
<dbReference type="PROSITE" id="PS51158">
    <property type="entry name" value="ALPHA_KINASE"/>
    <property type="match status" value="1"/>
</dbReference>
<dbReference type="GO" id="GO:0004674">
    <property type="term" value="F:protein serine/threonine kinase activity"/>
    <property type="evidence" value="ECO:0007669"/>
    <property type="project" value="UniProtKB-KW"/>
</dbReference>
<feature type="compositionally biased region" description="Basic and acidic residues" evidence="6">
    <location>
        <begin position="618"/>
        <end position="630"/>
    </location>
</feature>
<evidence type="ECO:0000256" key="3">
    <source>
        <dbReference type="ARBA" id="ARBA00022741"/>
    </source>
</evidence>
<keyword evidence="3" id="KW-0547">Nucleotide-binding</keyword>
<evidence type="ECO:0000256" key="5">
    <source>
        <dbReference type="ARBA" id="ARBA00022840"/>
    </source>
</evidence>
<feature type="domain" description="Alpha-type protein kinase" evidence="7">
    <location>
        <begin position="361"/>
        <end position="610"/>
    </location>
</feature>
<dbReference type="AlphaFoldDB" id="A0AAD6X537"/>
<name>A0AAD6X537_9AGAR</name>
<dbReference type="EMBL" id="JARJCM010000040">
    <property type="protein sequence ID" value="KAJ7036967.1"/>
    <property type="molecule type" value="Genomic_DNA"/>
</dbReference>
<evidence type="ECO:0000256" key="2">
    <source>
        <dbReference type="ARBA" id="ARBA00022679"/>
    </source>
</evidence>
<keyword evidence="4 8" id="KW-0418">Kinase</keyword>
<protein>
    <submittedName>
        <fullName evidence="8">Kinase-like domain-containing protein</fullName>
    </submittedName>
</protein>
<feature type="compositionally biased region" description="Low complexity" evidence="6">
    <location>
        <begin position="282"/>
        <end position="293"/>
    </location>
</feature>
<dbReference type="InterPro" id="IPR004166">
    <property type="entry name" value="a-kinase_dom"/>
</dbReference>
<evidence type="ECO:0000256" key="6">
    <source>
        <dbReference type="SAM" id="MobiDB-lite"/>
    </source>
</evidence>
<keyword evidence="9" id="KW-1185">Reference proteome</keyword>
<organism evidence="8 9">
    <name type="scientific">Mycena alexandri</name>
    <dbReference type="NCBI Taxonomy" id="1745969"/>
    <lineage>
        <taxon>Eukaryota</taxon>
        <taxon>Fungi</taxon>
        <taxon>Dikarya</taxon>
        <taxon>Basidiomycota</taxon>
        <taxon>Agaricomycotina</taxon>
        <taxon>Agaricomycetes</taxon>
        <taxon>Agaricomycetidae</taxon>
        <taxon>Agaricales</taxon>
        <taxon>Marasmiineae</taxon>
        <taxon>Mycenaceae</taxon>
        <taxon>Mycena</taxon>
    </lineage>
</organism>
<keyword evidence="2" id="KW-0808">Transferase</keyword>
<evidence type="ECO:0000256" key="1">
    <source>
        <dbReference type="ARBA" id="ARBA00022527"/>
    </source>
</evidence>
<dbReference type="PANTHER" id="PTHR45992:SF2">
    <property type="entry name" value="EUKARYOTIC ELONGATION FACTOR 2 KINASE"/>
    <property type="match status" value="1"/>
</dbReference>
<dbReference type="PANTHER" id="PTHR45992">
    <property type="entry name" value="EUKARYOTIC ELONGATION FACTOR 2 KINASE-RELATED"/>
    <property type="match status" value="1"/>
</dbReference>
<dbReference type="GO" id="GO:0031037">
    <property type="term" value="P:myosin II filament disassembly"/>
    <property type="evidence" value="ECO:0007669"/>
    <property type="project" value="TreeGrafter"/>
</dbReference>
<dbReference type="SMART" id="SM00811">
    <property type="entry name" value="Alpha_kinase"/>
    <property type="match status" value="1"/>
</dbReference>
<sequence length="650" mass="70834">MSDNHNTSRCDDCDLTFPGRQSEGQCLKCARLAAHPRDSPEYADIVAWLNLFVTRRNGMHITIQGSDRVITCGSTICKATIPGGAPEQQPERRPATHNVPATVLDRSVLTRQRLKLGNHGATSTLRTQTLLQHEHGGGDPGEDKIMIAWQVRVKKSLVPDLGQGAKNWAASVLLLDIKGSLTDQISLQWQRHKSLPLLPEHVSIRWAGNINPIENTSNLTVGEFYAIHSSNGNAAIYVDTVPSVWKQLAAAAKRKNGFMALELYVDLESWAETATIFDSDEGSSSRLSSSSGSKTQKRLRTESDASSSASKRLKTLQSSSNQGTHLTGSRLGSQFGGISALSGPAQVHNRTRVVLKRINCIVDPVTGIPEFETSGHIINGKLGDLSLSHGAMKNVYDLRCDNGPSLVLKRFYRLNEDSENTTPNCLPFTVDEHLVQIQAEALRLALAGWFLKAFIKHANDGNIVVDSGLAFAEAFLAEEINSPSPASGVIEIGPSFSGLTWLAEQKRSTVVEHFTYTLSHKSHKKDLRSATVHAFAHFVWGHSNQTLVIADLQGTPALVNNKDGMVLFDPMTHTKDGASGIGDFGIEGIQSFFRDHICGDVCLRLHLDKTVPLMLDANHEDQEQESDKGSNSDPQSPRNDDIETTGPASP</sequence>